<feature type="non-terminal residue" evidence="2">
    <location>
        <position position="114"/>
    </location>
</feature>
<name>A0A6J4GZN2_9CHLR</name>
<evidence type="ECO:0000256" key="1">
    <source>
        <dbReference type="SAM" id="MobiDB-lite"/>
    </source>
</evidence>
<reference evidence="2" key="1">
    <citation type="submission" date="2020-02" db="EMBL/GenBank/DDBJ databases">
        <authorList>
            <person name="Meier V. D."/>
        </authorList>
    </citation>
    <scope>NUCLEOTIDE SEQUENCE</scope>
    <source>
        <strain evidence="2">AVDCRST_MAG26</strain>
    </source>
</reference>
<dbReference type="AlphaFoldDB" id="A0A6J4GZN2"/>
<organism evidence="2">
    <name type="scientific">uncultured Chloroflexia bacterium</name>
    <dbReference type="NCBI Taxonomy" id="1672391"/>
    <lineage>
        <taxon>Bacteria</taxon>
        <taxon>Bacillati</taxon>
        <taxon>Chloroflexota</taxon>
        <taxon>Chloroflexia</taxon>
        <taxon>environmental samples</taxon>
    </lineage>
</organism>
<sequence length="114" mass="12433">GADPGCRSVLGGGTALSEVRRAAPGRARPPRVPACRRPGHACPIRARSLDRFDALLALRSPRHPLVEGLRAEQPHLRTDPPGERLRLRRTGSPPACRGHRSDHPRCRLLALRGL</sequence>
<evidence type="ECO:0000313" key="2">
    <source>
        <dbReference type="EMBL" id="CAA9211143.1"/>
    </source>
</evidence>
<dbReference type="EMBL" id="CADCTK010000028">
    <property type="protein sequence ID" value="CAA9211143.1"/>
    <property type="molecule type" value="Genomic_DNA"/>
</dbReference>
<proteinExistence type="predicted"/>
<feature type="compositionally biased region" description="Basic and acidic residues" evidence="1">
    <location>
        <begin position="69"/>
        <end position="85"/>
    </location>
</feature>
<feature type="region of interest" description="Disordered" evidence="1">
    <location>
        <begin position="1"/>
        <end position="36"/>
    </location>
</feature>
<feature type="region of interest" description="Disordered" evidence="1">
    <location>
        <begin position="67"/>
        <end position="102"/>
    </location>
</feature>
<accession>A0A6J4GZN2</accession>
<protein>
    <submittedName>
        <fullName evidence="2">Uncharacterized protein</fullName>
    </submittedName>
</protein>
<gene>
    <name evidence="2" type="ORF">AVDCRST_MAG26-104</name>
</gene>
<feature type="non-terminal residue" evidence="2">
    <location>
        <position position="1"/>
    </location>
</feature>